<comment type="caution">
    <text evidence="1">The sequence shown here is derived from an EMBL/GenBank/DDBJ whole genome shotgun (WGS) entry which is preliminary data.</text>
</comment>
<gene>
    <name evidence="1" type="ORF">CEXT_199561</name>
</gene>
<name>A0AAV4MTJ3_CAEEX</name>
<dbReference type="AlphaFoldDB" id="A0AAV4MTJ3"/>
<dbReference type="Proteomes" id="UP001054945">
    <property type="component" value="Unassembled WGS sequence"/>
</dbReference>
<proteinExistence type="predicted"/>
<evidence type="ECO:0000313" key="1">
    <source>
        <dbReference type="EMBL" id="GIX75796.1"/>
    </source>
</evidence>
<sequence>MRVRFLLAKDKRNASEEFLTPNKKLTAKANFTSTPSDLPRAGYGYSPVTARGREVKALADESRVAVWSNLISFVPSDGSVYCWVTRDFGK</sequence>
<accession>A0AAV4MTJ3</accession>
<keyword evidence="2" id="KW-1185">Reference proteome</keyword>
<organism evidence="1 2">
    <name type="scientific">Caerostris extrusa</name>
    <name type="common">Bark spider</name>
    <name type="synonym">Caerostris bankana</name>
    <dbReference type="NCBI Taxonomy" id="172846"/>
    <lineage>
        <taxon>Eukaryota</taxon>
        <taxon>Metazoa</taxon>
        <taxon>Ecdysozoa</taxon>
        <taxon>Arthropoda</taxon>
        <taxon>Chelicerata</taxon>
        <taxon>Arachnida</taxon>
        <taxon>Araneae</taxon>
        <taxon>Araneomorphae</taxon>
        <taxon>Entelegynae</taxon>
        <taxon>Araneoidea</taxon>
        <taxon>Araneidae</taxon>
        <taxon>Caerostris</taxon>
    </lineage>
</organism>
<protein>
    <submittedName>
        <fullName evidence="1">Uncharacterized protein</fullName>
    </submittedName>
</protein>
<dbReference type="EMBL" id="BPLR01020199">
    <property type="protein sequence ID" value="GIX75796.1"/>
    <property type="molecule type" value="Genomic_DNA"/>
</dbReference>
<evidence type="ECO:0000313" key="2">
    <source>
        <dbReference type="Proteomes" id="UP001054945"/>
    </source>
</evidence>
<reference evidence="1 2" key="1">
    <citation type="submission" date="2021-06" db="EMBL/GenBank/DDBJ databases">
        <title>Caerostris extrusa draft genome.</title>
        <authorList>
            <person name="Kono N."/>
            <person name="Arakawa K."/>
        </authorList>
    </citation>
    <scope>NUCLEOTIDE SEQUENCE [LARGE SCALE GENOMIC DNA]</scope>
</reference>